<dbReference type="RefSeq" id="WP_274493788.1">
    <property type="nucleotide sequence ID" value="NZ_CP118166.1"/>
</dbReference>
<dbReference type="PROSITE" id="PS51257">
    <property type="entry name" value="PROKAR_LIPOPROTEIN"/>
    <property type="match status" value="1"/>
</dbReference>
<comment type="subcellular location">
    <subcellularLocation>
        <location evidence="1">Cell envelope</location>
    </subcellularLocation>
</comment>
<dbReference type="EMBL" id="CP118166">
    <property type="protein sequence ID" value="WDI31904.1"/>
    <property type="molecule type" value="Genomic_DNA"/>
</dbReference>
<keyword evidence="9" id="KW-1185">Reference proteome</keyword>
<dbReference type="GO" id="GO:1901678">
    <property type="term" value="P:iron coordination entity transport"/>
    <property type="evidence" value="ECO:0007669"/>
    <property type="project" value="UniProtKB-ARBA"/>
</dbReference>
<evidence type="ECO:0000313" key="8">
    <source>
        <dbReference type="EMBL" id="WDI31904.1"/>
    </source>
</evidence>
<comment type="similarity">
    <text evidence="2">Belongs to the bacterial solute-binding protein 8 family.</text>
</comment>
<dbReference type="AlphaFoldDB" id="A0AAF0CG30"/>
<keyword evidence="3" id="KW-0813">Transport</keyword>
<evidence type="ECO:0000259" key="7">
    <source>
        <dbReference type="PROSITE" id="PS50983"/>
    </source>
</evidence>
<dbReference type="KEGG" id="hfl:PUV54_01710"/>
<evidence type="ECO:0000256" key="4">
    <source>
        <dbReference type="ARBA" id="ARBA00022496"/>
    </source>
</evidence>
<dbReference type="PANTHER" id="PTHR30532">
    <property type="entry name" value="IRON III DICITRATE-BINDING PERIPLASMIC PROTEIN"/>
    <property type="match status" value="1"/>
</dbReference>
<dbReference type="Pfam" id="PF01497">
    <property type="entry name" value="Peripla_BP_2"/>
    <property type="match status" value="1"/>
</dbReference>
<gene>
    <name evidence="8" type="ORF">PUV54_01710</name>
</gene>
<feature type="chain" id="PRO_5042005657" evidence="6">
    <location>
        <begin position="19"/>
        <end position="294"/>
    </location>
</feature>
<accession>A0AAF0CG30</accession>
<proteinExistence type="inferred from homology"/>
<keyword evidence="4" id="KW-0408">Iron</keyword>
<organism evidence="8 9">
    <name type="scientific">Hyphococcus flavus</name>
    <dbReference type="NCBI Taxonomy" id="1866326"/>
    <lineage>
        <taxon>Bacteria</taxon>
        <taxon>Pseudomonadati</taxon>
        <taxon>Pseudomonadota</taxon>
        <taxon>Alphaproteobacteria</taxon>
        <taxon>Parvularculales</taxon>
        <taxon>Parvularculaceae</taxon>
        <taxon>Hyphococcus</taxon>
    </lineage>
</organism>
<evidence type="ECO:0000256" key="3">
    <source>
        <dbReference type="ARBA" id="ARBA00022448"/>
    </source>
</evidence>
<evidence type="ECO:0000256" key="1">
    <source>
        <dbReference type="ARBA" id="ARBA00004196"/>
    </source>
</evidence>
<dbReference type="InterPro" id="IPR002491">
    <property type="entry name" value="ABC_transptr_periplasmic_BD"/>
</dbReference>
<sequence>MNLTRRAVLQGMSLPALAACAPAPAGLSRGGVAALDWALAETMIALGEPPAGVVAAADWRRFVVEPALPDGVTDLGLQQELNFELIAALRPRLILISPFLERFKPKLDRIAPSVNLSVYEPADTPLANRIRITRKLASHIDAEQAADAYISALDALRDGAEARLSRLKRRPVLLISFIDNRHARVYGGSSLYADTLAWLGLENGWRKPVGYFGFATVGLEDLATAADVELIAVEPVPPDISRALSSSPLWTELPFVRAGREGRIPPVFMFGALPSAQRFAKLLLAYLETKWDRA</sequence>
<dbReference type="PANTHER" id="PTHR30532:SF1">
    <property type="entry name" value="IRON(3+)-HYDROXAMATE-BINDING PROTEIN FHUD"/>
    <property type="match status" value="1"/>
</dbReference>
<protein>
    <submittedName>
        <fullName evidence="8">ABC transporter substrate-binding protein</fullName>
    </submittedName>
</protein>
<dbReference type="PRINTS" id="PR01715">
    <property type="entry name" value="FERRIBNDNGPP"/>
</dbReference>
<dbReference type="Gene3D" id="3.40.50.1980">
    <property type="entry name" value="Nitrogenase molybdenum iron protein domain"/>
    <property type="match status" value="2"/>
</dbReference>
<keyword evidence="4" id="KW-0406">Ion transport</keyword>
<feature type="domain" description="Fe/B12 periplasmic-binding" evidence="7">
    <location>
        <begin position="31"/>
        <end position="294"/>
    </location>
</feature>
<dbReference type="PROSITE" id="PS50983">
    <property type="entry name" value="FE_B12_PBP"/>
    <property type="match status" value="1"/>
</dbReference>
<evidence type="ECO:0000256" key="5">
    <source>
        <dbReference type="ARBA" id="ARBA00022729"/>
    </source>
</evidence>
<dbReference type="InterPro" id="IPR051313">
    <property type="entry name" value="Bact_iron-sidero_bind"/>
</dbReference>
<evidence type="ECO:0000256" key="6">
    <source>
        <dbReference type="SAM" id="SignalP"/>
    </source>
</evidence>
<evidence type="ECO:0000256" key="2">
    <source>
        <dbReference type="ARBA" id="ARBA00008814"/>
    </source>
</evidence>
<feature type="signal peptide" evidence="6">
    <location>
        <begin position="1"/>
        <end position="18"/>
    </location>
</feature>
<dbReference type="CDD" id="cd01146">
    <property type="entry name" value="FhuD"/>
    <property type="match status" value="1"/>
</dbReference>
<dbReference type="GO" id="GO:0030288">
    <property type="term" value="C:outer membrane-bounded periplasmic space"/>
    <property type="evidence" value="ECO:0007669"/>
    <property type="project" value="TreeGrafter"/>
</dbReference>
<keyword evidence="5 6" id="KW-0732">Signal</keyword>
<reference evidence="8" key="1">
    <citation type="submission" date="2023-02" db="EMBL/GenBank/DDBJ databases">
        <title>Genome sequence of Hyphococcus flavus.</title>
        <authorList>
            <person name="Rong J.-C."/>
            <person name="Zhao Q."/>
            <person name="Yi M."/>
            <person name="Wu J.-Y."/>
        </authorList>
    </citation>
    <scope>NUCLEOTIDE SEQUENCE</scope>
    <source>
        <strain evidence="8">MCCC 1K03223</strain>
    </source>
</reference>
<dbReference type="Proteomes" id="UP001214043">
    <property type="component" value="Chromosome"/>
</dbReference>
<dbReference type="PROSITE" id="PS51318">
    <property type="entry name" value="TAT"/>
    <property type="match status" value="1"/>
</dbReference>
<dbReference type="InterPro" id="IPR006311">
    <property type="entry name" value="TAT_signal"/>
</dbReference>
<evidence type="ECO:0000313" key="9">
    <source>
        <dbReference type="Proteomes" id="UP001214043"/>
    </source>
</evidence>
<dbReference type="SUPFAM" id="SSF53807">
    <property type="entry name" value="Helical backbone' metal receptor"/>
    <property type="match status" value="1"/>
</dbReference>
<keyword evidence="4" id="KW-0410">Iron transport</keyword>
<name>A0AAF0CG30_9PROT</name>